<accession>A0AB38Z0V7</accession>
<dbReference type="Gene3D" id="3.10.450.50">
    <property type="match status" value="1"/>
</dbReference>
<reference evidence="2" key="1">
    <citation type="submission" date="2023-09" db="EMBL/GenBank/DDBJ databases">
        <title>Acinetobacter soli.</title>
        <authorList>
            <person name="Kim B."/>
            <person name="Kim D."/>
            <person name="Park D."/>
        </authorList>
    </citation>
    <scope>NUCLEOTIDE SEQUENCE</scope>
    <source>
        <strain evidence="2">2023.05</strain>
        <plasmid evidence="2">unnamed1</plasmid>
    </source>
</reference>
<gene>
    <name evidence="2" type="ORF">RHP80_15885</name>
</gene>
<dbReference type="InterPro" id="IPR037401">
    <property type="entry name" value="SnoaL-like"/>
</dbReference>
<evidence type="ECO:0000259" key="1">
    <source>
        <dbReference type="Pfam" id="PF12680"/>
    </source>
</evidence>
<dbReference type="AlphaFoldDB" id="A0AB38Z0V7"/>
<dbReference type="RefSeq" id="WP_228270410.1">
    <property type="nucleotide sequence ID" value="NZ_CP134207.1"/>
</dbReference>
<proteinExistence type="predicted"/>
<feature type="domain" description="SnoaL-like" evidence="1">
    <location>
        <begin position="19"/>
        <end position="120"/>
    </location>
</feature>
<dbReference type="CDD" id="cd00531">
    <property type="entry name" value="NTF2_like"/>
    <property type="match status" value="1"/>
</dbReference>
<keyword evidence="2" id="KW-0614">Plasmid</keyword>
<name>A0AB38Z0V7_9GAMM</name>
<organism evidence="2 3">
    <name type="scientific">Acinetobacter soli</name>
    <dbReference type="NCBI Taxonomy" id="487316"/>
    <lineage>
        <taxon>Bacteria</taxon>
        <taxon>Pseudomonadati</taxon>
        <taxon>Pseudomonadota</taxon>
        <taxon>Gammaproteobacteria</taxon>
        <taxon>Moraxellales</taxon>
        <taxon>Moraxellaceae</taxon>
        <taxon>Acinetobacter</taxon>
    </lineage>
</organism>
<dbReference type="Proteomes" id="UP001256400">
    <property type="component" value="Plasmid unnamed1"/>
</dbReference>
<dbReference type="InterPro" id="IPR032710">
    <property type="entry name" value="NTF2-like_dom_sf"/>
</dbReference>
<dbReference type="EMBL" id="CP134207">
    <property type="protein sequence ID" value="WND07323.1"/>
    <property type="molecule type" value="Genomic_DNA"/>
</dbReference>
<geneLocation type="plasmid" evidence="2 3">
    <name>unnamed1</name>
</geneLocation>
<dbReference type="SUPFAM" id="SSF54427">
    <property type="entry name" value="NTF2-like"/>
    <property type="match status" value="1"/>
</dbReference>
<sequence>MSNQQNIAIAQSLLAGFGNGQDPTLIADMFDPNLVFEIQGDNGVLPWVGYKIGRQAFVDFIRDLRILTEPVTFEIEDILASDSRAVIIGALQTRIKATSKIATSQYALILTIANGVVTRYQMLEDSFNISKAARS</sequence>
<evidence type="ECO:0000313" key="2">
    <source>
        <dbReference type="EMBL" id="WND07323.1"/>
    </source>
</evidence>
<evidence type="ECO:0000313" key="3">
    <source>
        <dbReference type="Proteomes" id="UP001256400"/>
    </source>
</evidence>
<dbReference type="Pfam" id="PF12680">
    <property type="entry name" value="SnoaL_2"/>
    <property type="match status" value="1"/>
</dbReference>
<protein>
    <submittedName>
        <fullName evidence="2">Nuclear transport factor 2 family protein</fullName>
    </submittedName>
</protein>